<dbReference type="Proteomes" id="UP000318578">
    <property type="component" value="Unassembled WGS sequence"/>
</dbReference>
<protein>
    <submittedName>
        <fullName evidence="1">Uncharacterized protein</fullName>
    </submittedName>
</protein>
<accession>A0A558ADS3</accession>
<name>A0A558ADS3_9PSEU</name>
<evidence type="ECO:0000313" key="1">
    <source>
        <dbReference type="EMBL" id="TVT22373.1"/>
    </source>
</evidence>
<dbReference type="RefSeq" id="WP_144638095.1">
    <property type="nucleotide sequence ID" value="NZ_BNAX01000020.1"/>
</dbReference>
<proteinExistence type="predicted"/>
<reference evidence="1 2" key="1">
    <citation type="submission" date="2019-07" db="EMBL/GenBank/DDBJ databases">
        <title>New species of Amycolatopsis and Streptomyces.</title>
        <authorList>
            <person name="Duangmal K."/>
            <person name="Teo W.F.A."/>
            <person name="Lipun K."/>
        </authorList>
    </citation>
    <scope>NUCLEOTIDE SEQUENCE [LARGE SCALE GENOMIC DNA]</scope>
    <source>
        <strain evidence="1 2">JCM 30562</strain>
    </source>
</reference>
<gene>
    <name evidence="1" type="ORF">FNH06_13320</name>
</gene>
<sequence>MDVILYSFVLICATGRMTHRGPDPALTEVATESVDMAEIIGKPEFAVRGCPFRDLSSAVLGFGIERQSAPLLLVSPLVSLLLGILTLFHNTQIGAASEHLRTHVEEPASKLIKGFMG</sequence>
<evidence type="ECO:0000313" key="2">
    <source>
        <dbReference type="Proteomes" id="UP000318578"/>
    </source>
</evidence>
<comment type="caution">
    <text evidence="1">The sequence shown here is derived from an EMBL/GenBank/DDBJ whole genome shotgun (WGS) entry which is preliminary data.</text>
</comment>
<dbReference type="EMBL" id="VJZA01000018">
    <property type="protein sequence ID" value="TVT22373.1"/>
    <property type="molecule type" value="Genomic_DNA"/>
</dbReference>
<dbReference type="AlphaFoldDB" id="A0A558ADS3"/>
<keyword evidence="2" id="KW-1185">Reference proteome</keyword>
<organism evidence="1 2">
    <name type="scientific">Amycolatopsis acidiphila</name>
    <dbReference type="NCBI Taxonomy" id="715473"/>
    <lineage>
        <taxon>Bacteria</taxon>
        <taxon>Bacillati</taxon>
        <taxon>Actinomycetota</taxon>
        <taxon>Actinomycetes</taxon>
        <taxon>Pseudonocardiales</taxon>
        <taxon>Pseudonocardiaceae</taxon>
        <taxon>Amycolatopsis</taxon>
    </lineage>
</organism>